<sequence>MIAREIAASIGCWANGNMSKNMQPIRRTTGKIKLTTNGLRYVRCGMVRRSFNKAKVTVAMATQLANCT</sequence>
<dbReference type="Proteomes" id="UP000054630">
    <property type="component" value="Unassembled WGS sequence"/>
</dbReference>
<accession>A0A0V0S3H6</accession>
<name>A0A0V0S3H6_9BILA</name>
<evidence type="ECO:0000313" key="1">
    <source>
        <dbReference type="EMBL" id="KRX21256.1"/>
    </source>
</evidence>
<comment type="caution">
    <text evidence="1">The sequence shown here is derived from an EMBL/GenBank/DDBJ whole genome shotgun (WGS) entry which is preliminary data.</text>
</comment>
<keyword evidence="2" id="KW-1185">Reference proteome</keyword>
<organism evidence="1 2">
    <name type="scientific">Trichinella nelsoni</name>
    <dbReference type="NCBI Taxonomy" id="6336"/>
    <lineage>
        <taxon>Eukaryota</taxon>
        <taxon>Metazoa</taxon>
        <taxon>Ecdysozoa</taxon>
        <taxon>Nematoda</taxon>
        <taxon>Enoplea</taxon>
        <taxon>Dorylaimia</taxon>
        <taxon>Trichinellida</taxon>
        <taxon>Trichinellidae</taxon>
        <taxon>Trichinella</taxon>
    </lineage>
</organism>
<reference evidence="1 2" key="1">
    <citation type="submission" date="2015-01" db="EMBL/GenBank/DDBJ databases">
        <title>Evolution of Trichinella species and genotypes.</title>
        <authorList>
            <person name="Korhonen P.K."/>
            <person name="Edoardo P."/>
            <person name="Giuseppe L.R."/>
            <person name="Gasser R.B."/>
        </authorList>
    </citation>
    <scope>NUCLEOTIDE SEQUENCE [LARGE SCALE GENOMIC DNA]</scope>
    <source>
        <strain evidence="1">ISS37</strain>
    </source>
</reference>
<proteinExistence type="predicted"/>
<dbReference type="OrthoDB" id="10466463at2759"/>
<gene>
    <name evidence="1" type="ORF">T07_3526</name>
</gene>
<protein>
    <submittedName>
        <fullName evidence="1">Uncharacterized protein</fullName>
    </submittedName>
</protein>
<dbReference type="AlphaFoldDB" id="A0A0V0S3H6"/>
<dbReference type="EMBL" id="JYDL01000041">
    <property type="protein sequence ID" value="KRX21256.1"/>
    <property type="molecule type" value="Genomic_DNA"/>
</dbReference>
<evidence type="ECO:0000313" key="2">
    <source>
        <dbReference type="Proteomes" id="UP000054630"/>
    </source>
</evidence>